<evidence type="ECO:0000256" key="5">
    <source>
        <dbReference type="ARBA" id="ARBA00022692"/>
    </source>
</evidence>
<keyword evidence="10" id="KW-0732">Signal</keyword>
<comment type="caution">
    <text evidence="11">The sequence shown here is derived from an EMBL/GenBank/DDBJ whole genome shotgun (WGS) entry which is preliminary data.</text>
</comment>
<dbReference type="PIRSF" id="PIRSF001892">
    <property type="entry name" value="CyaE"/>
    <property type="match status" value="1"/>
</dbReference>
<dbReference type="Proteomes" id="UP000248857">
    <property type="component" value="Unassembled WGS sequence"/>
</dbReference>
<feature type="chain" id="PRO_5015984698" evidence="10">
    <location>
        <begin position="31"/>
        <end position="505"/>
    </location>
</feature>
<evidence type="ECO:0000256" key="8">
    <source>
        <dbReference type="SAM" id="Coils"/>
    </source>
</evidence>
<evidence type="ECO:0000256" key="9">
    <source>
        <dbReference type="SAM" id="MobiDB-lite"/>
    </source>
</evidence>
<dbReference type="GO" id="GO:1990281">
    <property type="term" value="C:efflux pump complex"/>
    <property type="evidence" value="ECO:0007669"/>
    <property type="project" value="TreeGrafter"/>
</dbReference>
<dbReference type="InterPro" id="IPR028351">
    <property type="entry name" value="CyaE"/>
</dbReference>
<keyword evidence="12" id="KW-1185">Reference proteome</keyword>
<evidence type="ECO:0000256" key="2">
    <source>
        <dbReference type="ARBA" id="ARBA00007613"/>
    </source>
</evidence>
<evidence type="ECO:0000256" key="1">
    <source>
        <dbReference type="ARBA" id="ARBA00004442"/>
    </source>
</evidence>
<dbReference type="PANTHER" id="PTHR30026:SF21">
    <property type="entry name" value="SLR1270 PROTEIN"/>
    <property type="match status" value="1"/>
</dbReference>
<dbReference type="InterPro" id="IPR051906">
    <property type="entry name" value="TolC-like"/>
</dbReference>
<evidence type="ECO:0000256" key="3">
    <source>
        <dbReference type="ARBA" id="ARBA00022448"/>
    </source>
</evidence>
<dbReference type="RefSeq" id="WP_233501720.1">
    <property type="nucleotide sequence ID" value="NZ_CAWNWM010000013.1"/>
</dbReference>
<dbReference type="AlphaFoldDB" id="A0A2W1JDQ7"/>
<dbReference type="EMBL" id="PQWO01000013">
    <property type="protein sequence ID" value="PZD71876.1"/>
    <property type="molecule type" value="Genomic_DNA"/>
</dbReference>
<proteinExistence type="inferred from homology"/>
<evidence type="ECO:0000313" key="12">
    <source>
        <dbReference type="Proteomes" id="UP000248857"/>
    </source>
</evidence>
<gene>
    <name evidence="11" type="primary">mepC</name>
    <name evidence="11" type="ORF">C1752_04380</name>
</gene>
<dbReference type="Gene3D" id="1.20.1600.10">
    <property type="entry name" value="Outer membrane efflux proteins (OEP)"/>
    <property type="match status" value="1"/>
</dbReference>
<dbReference type="GO" id="GO:0015288">
    <property type="term" value="F:porin activity"/>
    <property type="evidence" value="ECO:0007669"/>
    <property type="project" value="TreeGrafter"/>
</dbReference>
<dbReference type="SUPFAM" id="SSF56954">
    <property type="entry name" value="Outer membrane efflux proteins (OEP)"/>
    <property type="match status" value="1"/>
</dbReference>
<comment type="similarity">
    <text evidence="2">Belongs to the outer membrane factor (OMF) (TC 1.B.17) family.</text>
</comment>
<keyword evidence="6" id="KW-0472">Membrane</keyword>
<dbReference type="Pfam" id="PF02321">
    <property type="entry name" value="OEP"/>
    <property type="match status" value="2"/>
</dbReference>
<dbReference type="InterPro" id="IPR003423">
    <property type="entry name" value="OMP_efflux"/>
</dbReference>
<feature type="coiled-coil region" evidence="8">
    <location>
        <begin position="86"/>
        <end position="120"/>
    </location>
</feature>
<evidence type="ECO:0000256" key="4">
    <source>
        <dbReference type="ARBA" id="ARBA00022452"/>
    </source>
</evidence>
<protein>
    <submittedName>
        <fullName evidence="11">Multidrug/solvent efflux pump outer membrane protein MepC</fullName>
    </submittedName>
</protein>
<organism evidence="11 12">
    <name type="scientific">Acaryochloris thomasi RCC1774</name>
    <dbReference type="NCBI Taxonomy" id="1764569"/>
    <lineage>
        <taxon>Bacteria</taxon>
        <taxon>Bacillati</taxon>
        <taxon>Cyanobacteriota</taxon>
        <taxon>Cyanophyceae</taxon>
        <taxon>Acaryochloridales</taxon>
        <taxon>Acaryochloridaceae</taxon>
        <taxon>Acaryochloris</taxon>
        <taxon>Acaryochloris thomasi</taxon>
    </lineage>
</organism>
<keyword evidence="5" id="KW-0812">Transmembrane</keyword>
<keyword evidence="4" id="KW-1134">Transmembrane beta strand</keyword>
<dbReference type="PANTHER" id="PTHR30026">
    <property type="entry name" value="OUTER MEMBRANE PROTEIN TOLC"/>
    <property type="match status" value="1"/>
</dbReference>
<reference evidence="11 12" key="1">
    <citation type="journal article" date="2018" name="Sci. Rep.">
        <title>A novel species of the marine cyanobacterium Acaryochloris with a unique pigment content and lifestyle.</title>
        <authorList>
            <person name="Partensky F."/>
            <person name="Six C."/>
            <person name="Ratin M."/>
            <person name="Garczarek L."/>
            <person name="Vaulot D."/>
            <person name="Probert I."/>
            <person name="Calteau A."/>
            <person name="Gourvil P."/>
            <person name="Marie D."/>
            <person name="Grebert T."/>
            <person name="Bouchier C."/>
            <person name="Le Panse S."/>
            <person name="Gachenot M."/>
            <person name="Rodriguez F."/>
            <person name="Garrido J.L."/>
        </authorList>
    </citation>
    <scope>NUCLEOTIDE SEQUENCE [LARGE SCALE GENOMIC DNA]</scope>
    <source>
        <strain evidence="11 12">RCC1774</strain>
    </source>
</reference>
<keyword evidence="3" id="KW-0813">Transport</keyword>
<keyword evidence="7" id="KW-0998">Cell outer membrane</keyword>
<comment type="subcellular location">
    <subcellularLocation>
        <location evidence="1">Cell outer membrane</location>
    </subcellularLocation>
</comment>
<accession>A0A2W1JDQ7</accession>
<evidence type="ECO:0000256" key="6">
    <source>
        <dbReference type="ARBA" id="ARBA00023136"/>
    </source>
</evidence>
<feature type="region of interest" description="Disordered" evidence="9">
    <location>
        <begin position="31"/>
        <end position="51"/>
    </location>
</feature>
<feature type="signal peptide" evidence="10">
    <location>
        <begin position="1"/>
        <end position="30"/>
    </location>
</feature>
<evidence type="ECO:0000256" key="10">
    <source>
        <dbReference type="SAM" id="SignalP"/>
    </source>
</evidence>
<sequence length="505" mass="54826">MRAKYQKRMAGLVASGLSAVALLHSPASWGQDPFPEIETPSETESQLPTAPASAADLIPLNPDPKLLDVPTTEEQVTIDLDQPITLEQALELAQRNNRDVQVAELQLQQSQSELREAEAALLPTASAQAGFTRNEILISPDTPDIPSPIPGGPVTPGVSTTGVTDTLSTSVQLSYDVFTSGQRSASIRAAEAAIRAAEDTLDTELQDLRLDVSNDYYDMQQTNELVRIAQASVDNAQRSLQDTQALERAGLGTKFDVLQAEVQLSDLQQQLTEAIGQEEITRRQLSETLSIRETATLSAADPVETAGTWPLSLEKSIALALQNRSELAEILEQRQIAQQNRRLIRGSFGPQASVSASASFAEDIGDDLSGQLGYTAGGQVTKLIFDGGATRANAKQQELSVAIAETQFANFKNLVRFQVEQNYFTLKSSFDNIQTNERAVEQAEESLRLARLRFQAGIGTQLEVSNSETDLTRAQSNLLSATIDYNRALISLQRFVGRRNIADAS</sequence>
<evidence type="ECO:0000256" key="7">
    <source>
        <dbReference type="ARBA" id="ARBA00023237"/>
    </source>
</evidence>
<evidence type="ECO:0000313" key="11">
    <source>
        <dbReference type="EMBL" id="PZD71876.1"/>
    </source>
</evidence>
<keyword evidence="8" id="KW-0175">Coiled coil</keyword>
<dbReference type="GO" id="GO:0015562">
    <property type="term" value="F:efflux transmembrane transporter activity"/>
    <property type="evidence" value="ECO:0007669"/>
    <property type="project" value="InterPro"/>
</dbReference>
<dbReference type="GO" id="GO:0009279">
    <property type="term" value="C:cell outer membrane"/>
    <property type="evidence" value="ECO:0007669"/>
    <property type="project" value="UniProtKB-SubCell"/>
</dbReference>
<name>A0A2W1JDQ7_9CYAN</name>